<dbReference type="RefSeq" id="WP_132416531.1">
    <property type="nucleotide sequence ID" value="NZ_SKFG01000002.1"/>
</dbReference>
<comment type="caution">
    <text evidence="1">The sequence shown here is derived from an EMBL/GenBank/DDBJ whole genome shotgun (WGS) entry which is preliminary data.</text>
</comment>
<evidence type="ECO:0008006" key="3">
    <source>
        <dbReference type="Google" id="ProtNLM"/>
    </source>
</evidence>
<sequence>MKEKLIKSLIVVCFCFFVLNGCYDKEVGGVVVNNEESIQSAVSEINRNDRLAFDTNLTINKNKIRINQEVKLEITLNNNSEIEYKIGTGDKVFKVYLENKETEIIQKILPITSNDLMKFKTLGKKNSLKEVYNYSFTKQGIYNIWAVAEIYEIIDKDYKLTEYKTNIIEITVE</sequence>
<proteinExistence type="predicted"/>
<protein>
    <recommendedName>
        <fullName evidence="3">Intracellular proteinase inhibitor BsuPI domain-containing protein</fullName>
    </recommendedName>
</protein>
<evidence type="ECO:0000313" key="2">
    <source>
        <dbReference type="Proteomes" id="UP000295418"/>
    </source>
</evidence>
<dbReference type="EMBL" id="SKFG01000002">
    <property type="protein sequence ID" value="TCZ79886.1"/>
    <property type="molecule type" value="Genomic_DNA"/>
</dbReference>
<accession>A0A4R4EIC2</accession>
<name>A0A4R4EIC2_9BACL</name>
<gene>
    <name evidence="1" type="ORF">E0485_03175</name>
</gene>
<organism evidence="1 2">
    <name type="scientific">Paenibacillus albiflavus</name>
    <dbReference type="NCBI Taxonomy" id="2545760"/>
    <lineage>
        <taxon>Bacteria</taxon>
        <taxon>Bacillati</taxon>
        <taxon>Bacillota</taxon>
        <taxon>Bacilli</taxon>
        <taxon>Bacillales</taxon>
        <taxon>Paenibacillaceae</taxon>
        <taxon>Paenibacillus</taxon>
    </lineage>
</organism>
<dbReference type="OrthoDB" id="9841458at2"/>
<evidence type="ECO:0000313" key="1">
    <source>
        <dbReference type="EMBL" id="TCZ79886.1"/>
    </source>
</evidence>
<dbReference type="Proteomes" id="UP000295418">
    <property type="component" value="Unassembled WGS sequence"/>
</dbReference>
<reference evidence="1 2" key="1">
    <citation type="submission" date="2019-03" db="EMBL/GenBank/DDBJ databases">
        <authorList>
            <person name="Kim M.K.M."/>
        </authorList>
    </citation>
    <scope>NUCLEOTIDE SEQUENCE [LARGE SCALE GENOMIC DNA]</scope>
    <source>
        <strain evidence="1 2">18JY21-1</strain>
    </source>
</reference>
<dbReference type="AlphaFoldDB" id="A0A4R4EIC2"/>
<keyword evidence="2" id="KW-1185">Reference proteome</keyword>